<evidence type="ECO:0000256" key="3">
    <source>
        <dbReference type="ARBA" id="ARBA00022692"/>
    </source>
</evidence>
<feature type="transmembrane region" description="Helical" evidence="6">
    <location>
        <begin position="383"/>
        <end position="405"/>
    </location>
</feature>
<feature type="transmembrane region" description="Helical" evidence="6">
    <location>
        <begin position="148"/>
        <end position="166"/>
    </location>
</feature>
<name>A0A6N7XAF9_9ACTN</name>
<evidence type="ECO:0000256" key="2">
    <source>
        <dbReference type="ARBA" id="ARBA00022448"/>
    </source>
</evidence>
<dbReference type="InterPro" id="IPR001046">
    <property type="entry name" value="NRAMP_fam"/>
</dbReference>
<keyword evidence="3 6" id="KW-0812">Transmembrane</keyword>
<comment type="caution">
    <text evidence="7">The sequence shown here is derived from an EMBL/GenBank/DDBJ whole genome shotgun (WGS) entry which is preliminary data.</text>
</comment>
<sequence>MRTGGHGGLEILRSIGPGLLVTVGFIDPGNWASNMAAGSQFGYSLLWVVTLSTIMLIMLQHNAAHLGIATGQCLAEATTTHLPRPVSRLILASAYLATVATALAEVLGGAIALQMLFGLPLPVGSVLVAAASLSLLMSSSYKRVERWIIAFVSLIGISFLVELALVDVSWGEAAVSWVTPALPSGSLAIVMSVLGAVVMPHNLFLHSEVIQSQHFEARGDDVVRERLRNEFVDTLFSMGVGWAINSAMVILAATTFFARGIVVDDLAVAAQTLSPILGQAATVTFALALLLAGLSSSITAAMAAGTISAGMFGEEYDIHDRHSSVGVVACMAAAALACLLVPNAFQGLVVSQALLSLQLPITVFLQVYLTSSRRVMGRWRNSTATKVVLVAIGVTVTFIDVIGLLG</sequence>
<dbReference type="AlphaFoldDB" id="A0A6N7XAF9"/>
<dbReference type="Proteomes" id="UP000469325">
    <property type="component" value="Unassembled WGS sequence"/>
</dbReference>
<dbReference type="EMBL" id="VUNC01000003">
    <property type="protein sequence ID" value="MST72520.1"/>
    <property type="molecule type" value="Genomic_DNA"/>
</dbReference>
<proteinExistence type="predicted"/>
<keyword evidence="8" id="KW-1185">Reference proteome</keyword>
<dbReference type="GO" id="GO:0034755">
    <property type="term" value="P:iron ion transmembrane transport"/>
    <property type="evidence" value="ECO:0007669"/>
    <property type="project" value="TreeGrafter"/>
</dbReference>
<dbReference type="PRINTS" id="PR00447">
    <property type="entry name" value="NATRESASSCMP"/>
</dbReference>
<feature type="transmembrane region" description="Helical" evidence="6">
    <location>
        <begin position="186"/>
        <end position="205"/>
    </location>
</feature>
<dbReference type="GO" id="GO:0015086">
    <property type="term" value="F:cadmium ion transmembrane transporter activity"/>
    <property type="evidence" value="ECO:0007669"/>
    <property type="project" value="TreeGrafter"/>
</dbReference>
<gene>
    <name evidence="7" type="ORF">FYJ68_05285</name>
</gene>
<protein>
    <submittedName>
        <fullName evidence="7">Divalent metal cation transporter</fullName>
    </submittedName>
</protein>
<accession>A0A6N7XAF9</accession>
<comment type="subcellular location">
    <subcellularLocation>
        <location evidence="1">Membrane</location>
        <topology evidence="1">Multi-pass membrane protein</topology>
    </subcellularLocation>
</comment>
<feature type="transmembrane region" description="Helical" evidence="6">
    <location>
        <begin position="234"/>
        <end position="256"/>
    </location>
</feature>
<feature type="transmembrane region" description="Helical" evidence="6">
    <location>
        <begin position="351"/>
        <end position="371"/>
    </location>
</feature>
<evidence type="ECO:0000313" key="8">
    <source>
        <dbReference type="Proteomes" id="UP000469325"/>
    </source>
</evidence>
<evidence type="ECO:0000313" key="7">
    <source>
        <dbReference type="EMBL" id="MST72520.1"/>
    </source>
</evidence>
<evidence type="ECO:0000256" key="5">
    <source>
        <dbReference type="ARBA" id="ARBA00023136"/>
    </source>
</evidence>
<evidence type="ECO:0000256" key="6">
    <source>
        <dbReference type="SAM" id="Phobius"/>
    </source>
</evidence>
<dbReference type="Pfam" id="PF01566">
    <property type="entry name" value="Nramp"/>
    <property type="match status" value="1"/>
</dbReference>
<reference evidence="7 8" key="1">
    <citation type="submission" date="2019-08" db="EMBL/GenBank/DDBJ databases">
        <title>In-depth cultivation of the pig gut microbiome towards novel bacterial diversity and tailored functional studies.</title>
        <authorList>
            <person name="Wylensek D."/>
            <person name="Hitch T.C.A."/>
            <person name="Clavel T."/>
        </authorList>
    </citation>
    <scope>NUCLEOTIDE SEQUENCE [LARGE SCALE GENOMIC DNA]</scope>
    <source>
        <strain evidence="7 8">CA-Schmier-601-WT-1</strain>
    </source>
</reference>
<dbReference type="GO" id="GO:0005384">
    <property type="term" value="F:manganese ion transmembrane transporter activity"/>
    <property type="evidence" value="ECO:0007669"/>
    <property type="project" value="TreeGrafter"/>
</dbReference>
<feature type="transmembrane region" description="Helical" evidence="6">
    <location>
        <begin position="276"/>
        <end position="304"/>
    </location>
</feature>
<dbReference type="PANTHER" id="PTHR11706:SF33">
    <property type="entry name" value="NATURAL RESISTANCE-ASSOCIATED MACROPHAGE PROTEIN 2"/>
    <property type="match status" value="1"/>
</dbReference>
<dbReference type="GO" id="GO:0005886">
    <property type="term" value="C:plasma membrane"/>
    <property type="evidence" value="ECO:0007669"/>
    <property type="project" value="TreeGrafter"/>
</dbReference>
<keyword evidence="4 6" id="KW-1133">Transmembrane helix</keyword>
<dbReference type="PANTHER" id="PTHR11706">
    <property type="entry name" value="SOLUTE CARRIER PROTEIN FAMILY 11 MEMBER"/>
    <property type="match status" value="1"/>
</dbReference>
<keyword evidence="2" id="KW-0813">Transport</keyword>
<evidence type="ECO:0000256" key="1">
    <source>
        <dbReference type="ARBA" id="ARBA00004141"/>
    </source>
</evidence>
<dbReference type="NCBIfam" id="NF037982">
    <property type="entry name" value="Nramp_1"/>
    <property type="match status" value="1"/>
</dbReference>
<feature type="transmembrane region" description="Helical" evidence="6">
    <location>
        <begin position="325"/>
        <end position="345"/>
    </location>
</feature>
<feature type="transmembrane region" description="Helical" evidence="6">
    <location>
        <begin position="89"/>
        <end position="111"/>
    </location>
</feature>
<keyword evidence="5 6" id="KW-0472">Membrane</keyword>
<evidence type="ECO:0000256" key="4">
    <source>
        <dbReference type="ARBA" id="ARBA00022989"/>
    </source>
</evidence>
<organism evidence="7 8">
    <name type="scientific">Olsenella porci</name>
    <dbReference type="NCBI Taxonomy" id="2652279"/>
    <lineage>
        <taxon>Bacteria</taxon>
        <taxon>Bacillati</taxon>
        <taxon>Actinomycetota</taxon>
        <taxon>Coriobacteriia</taxon>
        <taxon>Coriobacteriales</taxon>
        <taxon>Atopobiaceae</taxon>
        <taxon>Olsenella</taxon>
    </lineage>
</organism>
<feature type="transmembrane region" description="Helical" evidence="6">
    <location>
        <begin position="117"/>
        <end position="136"/>
    </location>
</feature>
<feature type="transmembrane region" description="Helical" evidence="6">
    <location>
        <begin position="41"/>
        <end position="59"/>
    </location>
</feature>